<feature type="compositionally biased region" description="Basic and acidic residues" evidence="10">
    <location>
        <begin position="128"/>
        <end position="145"/>
    </location>
</feature>
<dbReference type="Gene3D" id="3.90.1800.10">
    <property type="entry name" value="RNA polymerase alpha subunit dimerisation domain"/>
    <property type="match status" value="1"/>
</dbReference>
<dbReference type="SUPFAM" id="SSF64484">
    <property type="entry name" value="beta and beta-prime subunits of DNA dependent RNA-polymerase"/>
    <property type="match status" value="1"/>
</dbReference>
<dbReference type="InterPro" id="IPR007121">
    <property type="entry name" value="RNA_pol_bsu_CS"/>
</dbReference>
<dbReference type="OrthoDB" id="10248617at2759"/>
<evidence type="ECO:0000259" key="15">
    <source>
        <dbReference type="Pfam" id="PF04565"/>
    </source>
</evidence>
<keyword evidence="6" id="KW-0862">Zinc</keyword>
<dbReference type="InterPro" id="IPR037034">
    <property type="entry name" value="RNA_pol_Rpb2_2_sf"/>
</dbReference>
<evidence type="ECO:0000256" key="9">
    <source>
        <dbReference type="RuleBase" id="RU363031"/>
    </source>
</evidence>
<comment type="function">
    <text evidence="9">DNA-dependent RNA polymerase catalyzes the transcription of DNA into RNA using the four ribonucleoside triphosphates as substrates.</text>
</comment>
<feature type="domain" description="RNA polymerase Rpb2" evidence="16">
    <location>
        <begin position="710"/>
        <end position="775"/>
    </location>
</feature>
<accession>A0A1W0WJM7</accession>
<dbReference type="Pfam" id="PF04560">
    <property type="entry name" value="RNA_pol_Rpb2_7"/>
    <property type="match status" value="1"/>
</dbReference>
<evidence type="ECO:0000256" key="10">
    <source>
        <dbReference type="SAM" id="MobiDB-lite"/>
    </source>
</evidence>
<dbReference type="InterPro" id="IPR007646">
    <property type="entry name" value="RNA_pol_Rpb2_4"/>
</dbReference>
<dbReference type="GO" id="GO:0003677">
    <property type="term" value="F:DNA binding"/>
    <property type="evidence" value="ECO:0007669"/>
    <property type="project" value="InterPro"/>
</dbReference>
<keyword evidence="4 9" id="KW-0548">Nucleotidyltransferase</keyword>
<evidence type="ECO:0000259" key="12">
    <source>
        <dbReference type="Pfam" id="PF04560"/>
    </source>
</evidence>
<dbReference type="Gene3D" id="3.90.1110.10">
    <property type="entry name" value="RNA polymerase Rpb2, domain 2"/>
    <property type="match status" value="1"/>
</dbReference>
<protein>
    <recommendedName>
        <fullName evidence="9">DNA-directed RNA polymerase subunit beta</fullName>
        <ecNumber evidence="9">2.7.7.6</ecNumber>
    </recommendedName>
</protein>
<dbReference type="Pfam" id="PF04566">
    <property type="entry name" value="RNA_pol_Rpb2_4"/>
    <property type="match status" value="1"/>
</dbReference>
<evidence type="ECO:0000259" key="14">
    <source>
        <dbReference type="Pfam" id="PF04563"/>
    </source>
</evidence>
<evidence type="ECO:0000313" key="18">
    <source>
        <dbReference type="EMBL" id="OQV15362.1"/>
    </source>
</evidence>
<evidence type="ECO:0000256" key="4">
    <source>
        <dbReference type="ARBA" id="ARBA00022695"/>
    </source>
</evidence>
<sequence length="1391" mass="156088">MDGDLEEILKGKWRVSTPCPVSEQFRYGANVFKCACDILLLAGSFAGDCVCGVSVATICKTMEVGHVDLLEDDIQYAEEIVENDEEKEELEPAMMDVFDGEDDDVVMLQSHLPPVAVVPLLDHFHDEEDVKEPKPDADSADEKPADQVPPQLDLEADITADEYDSLAWHIVAQHFMEKSIVRQQTDSFDTFMQIGIQKIVEEAEPMVIIKEQSHRKFKVEKETKFTIKFGQIYLSKPTAWEGSGKMIPMSPNEARLRDQTYSSSIYVDVTEQIEKPGKKTMIRKHLKTFLGKIPMMVRSFYCYLQDKSPDERGILNECPLDPGGYFIVNGSEKVVVAQERRATNQIYIYKVPKKGRYLYSAEIDCVLEHSSRPPAQFSVKLLAKDSQPKEIAASMRSGPLVVRFPKLKEEIDLCILFRAMGLVEDRDIIQRIVPDPGDHEMREWLISSFTRTTAIHQYQHALNHLANRTNSPGVSAQVRMEYASYVLHHYVFPHVGTTEPDTSNKTWLLGYMVNRLLATAMGRREPDDRDHYGNKRLDLAGPLLMNLFRGFFNQMMKDTKKYIQRFVDRDKEFEVNHAIKSRTITDGLVYAFGTGNWGDSRSGTARSGLVQVLNRLTYAATLSHLRRVRTPLNVESRDPKPRQLHNTQWGIICPSETPEGQQCGVVKNLALMAYVTVGSMVTGDYLEWISDFIEPLHTVTPLDVAGATKVFFNGSWIGICSLRKAADFVDEVRKRRRRGDAETEHEVSIARDTWNREIRIYTDAGRVCRPLLVVDFPKQTLALKRYQAALISDISIHYPWSSILASGLIEYLDLNEEETALIAMHPRDFESRFAKMGDRRREIRFTHCEIHPSMILGVSASIIPFPDHNQSPRNTYQASMGKQALGIYSTNFDARFDTAPSHVLYYPQKPLVTTDSASIAGLRYDELPAGINCIVAIACYTGYNQEDSVILSQAAVQRGLFRHTFYRTYGTKQVDSKRYKRTERIEIPDRESCEDIKPWSSYDKLGEDGIVEPGVRLSGTDIVIGKTVEESRTDYDNQGERKVTKSDISIALKSAETGIVDKVLLSETLNGERFCKVRVRSVRIPVMGDKFASRHGQKGTCGIMYPGEDMPFTASGITPDIIINPHALPSRMTIGHMLECLAGKAAALTGDTGNGTPFASGTSVLGGQLRDAIPVKIDMISEVLKEKHFQAYGNELLYNGFTGCKMNSQIFIGPTYYQRLKHLVDDKIYSRNRGAVSLLCRQPQDGRASGGGLRVGEMERDCLISHGASLNLRERFLDASDAYRVHVCNSCGLIAVVNLRAQTSECRGCRGERGNISQVILPYACKLLFQEMMSMGISPRMMTGESGKDLVLNSGKVVALKPKPTRTATKTGMKTSTVPAVQRGLNALSVK</sequence>
<evidence type="ECO:0000259" key="13">
    <source>
        <dbReference type="Pfam" id="PF04561"/>
    </source>
</evidence>
<dbReference type="InterPro" id="IPR007647">
    <property type="entry name" value="RNA_pol_Rpb2_5"/>
</dbReference>
<evidence type="ECO:0000256" key="8">
    <source>
        <dbReference type="RuleBase" id="RU000434"/>
    </source>
</evidence>
<dbReference type="InterPro" id="IPR037033">
    <property type="entry name" value="DNA-dir_RNAP_su2_hyb_sf"/>
</dbReference>
<feature type="domain" description="RNA polymerase beta subunit protrusion" evidence="14">
    <location>
        <begin position="180"/>
        <end position="585"/>
    </location>
</feature>
<dbReference type="InterPro" id="IPR007642">
    <property type="entry name" value="RNA_pol_Rpb2_2"/>
</dbReference>
<evidence type="ECO:0000259" key="16">
    <source>
        <dbReference type="Pfam" id="PF04566"/>
    </source>
</evidence>
<comment type="catalytic activity">
    <reaction evidence="9">
        <text>RNA(n) + a ribonucleoside 5'-triphosphate = RNA(n+1) + diphosphate</text>
        <dbReference type="Rhea" id="RHEA:21248"/>
        <dbReference type="Rhea" id="RHEA-COMP:14527"/>
        <dbReference type="Rhea" id="RHEA-COMP:17342"/>
        <dbReference type="ChEBI" id="CHEBI:33019"/>
        <dbReference type="ChEBI" id="CHEBI:61557"/>
        <dbReference type="ChEBI" id="CHEBI:140395"/>
        <dbReference type="EC" id="2.7.7.6"/>
    </reaction>
</comment>
<keyword evidence="7 9" id="KW-0804">Transcription</keyword>
<dbReference type="NCBIfam" id="NF007175">
    <property type="entry name" value="PRK09606.1"/>
    <property type="match status" value="1"/>
</dbReference>
<feature type="domain" description="RNA polymerase Rpb2" evidence="12">
    <location>
        <begin position="1251"/>
        <end position="1343"/>
    </location>
</feature>
<dbReference type="GO" id="GO:0046872">
    <property type="term" value="F:metal ion binding"/>
    <property type="evidence" value="ECO:0007669"/>
    <property type="project" value="UniProtKB-KW"/>
</dbReference>
<evidence type="ECO:0000256" key="2">
    <source>
        <dbReference type="ARBA" id="ARBA00022478"/>
    </source>
</evidence>
<dbReference type="PROSITE" id="PS01166">
    <property type="entry name" value="RNA_POL_BETA"/>
    <property type="match status" value="1"/>
</dbReference>
<evidence type="ECO:0000256" key="3">
    <source>
        <dbReference type="ARBA" id="ARBA00022679"/>
    </source>
</evidence>
<dbReference type="Proteomes" id="UP000192578">
    <property type="component" value="Unassembled WGS sequence"/>
</dbReference>
<feature type="domain" description="DNA-directed RNA polymerase subunit 2 hybrid-binding" evidence="11">
    <location>
        <begin position="860"/>
        <end position="1248"/>
    </location>
</feature>
<keyword evidence="2 9" id="KW-0240">DNA-directed RNA polymerase</keyword>
<reference evidence="19" key="1">
    <citation type="submission" date="2017-01" db="EMBL/GenBank/DDBJ databases">
        <title>Comparative genomics of anhydrobiosis in the tardigrade Hypsibius dujardini.</title>
        <authorList>
            <person name="Yoshida Y."/>
            <person name="Koutsovoulos G."/>
            <person name="Laetsch D."/>
            <person name="Stevens L."/>
            <person name="Kumar S."/>
            <person name="Horikawa D."/>
            <person name="Ishino K."/>
            <person name="Komine S."/>
            <person name="Tomita M."/>
            <person name="Blaxter M."/>
            <person name="Arakawa K."/>
        </authorList>
    </citation>
    <scope>NUCLEOTIDE SEQUENCE [LARGE SCALE GENOMIC DNA]</scope>
    <source>
        <strain evidence="19">Z151</strain>
    </source>
</reference>
<evidence type="ECO:0000256" key="1">
    <source>
        <dbReference type="ARBA" id="ARBA00006835"/>
    </source>
</evidence>
<keyword evidence="3 9" id="KW-0808">Transferase</keyword>
<evidence type="ECO:0000256" key="6">
    <source>
        <dbReference type="ARBA" id="ARBA00022833"/>
    </source>
</evidence>
<dbReference type="InterPro" id="IPR007120">
    <property type="entry name" value="DNA-dir_RNAP_su2_dom"/>
</dbReference>
<dbReference type="FunFam" id="3.90.1800.10:FF:000002">
    <property type="entry name" value="DNA-directed RNA polymerase subunit beta"/>
    <property type="match status" value="1"/>
</dbReference>
<dbReference type="Pfam" id="PF00562">
    <property type="entry name" value="RNA_pol_Rpb2_6"/>
    <property type="match status" value="1"/>
</dbReference>
<dbReference type="Gene3D" id="3.90.1100.10">
    <property type="match status" value="2"/>
</dbReference>
<dbReference type="Pfam" id="PF04561">
    <property type="entry name" value="RNA_pol_Rpb2_2"/>
    <property type="match status" value="1"/>
</dbReference>
<keyword evidence="19" id="KW-1185">Reference proteome</keyword>
<dbReference type="EMBL" id="MTYJ01000090">
    <property type="protein sequence ID" value="OQV15362.1"/>
    <property type="molecule type" value="Genomic_DNA"/>
</dbReference>
<dbReference type="GO" id="GO:0032549">
    <property type="term" value="F:ribonucleoside binding"/>
    <property type="evidence" value="ECO:0007669"/>
    <property type="project" value="InterPro"/>
</dbReference>
<dbReference type="Pfam" id="PF04563">
    <property type="entry name" value="RNA_pol_Rpb2_1"/>
    <property type="match status" value="1"/>
</dbReference>
<dbReference type="Gene3D" id="2.40.270.10">
    <property type="entry name" value="DNA-directed RNA polymerase, subunit 2, domain 6"/>
    <property type="match status" value="1"/>
</dbReference>
<dbReference type="Pfam" id="PF04567">
    <property type="entry name" value="RNA_pol_Rpb2_5"/>
    <property type="match status" value="1"/>
</dbReference>
<dbReference type="InterPro" id="IPR007644">
    <property type="entry name" value="RNA_pol_bsu_protrusion"/>
</dbReference>
<keyword evidence="5" id="KW-0479">Metal-binding</keyword>
<comment type="similarity">
    <text evidence="1 8">Belongs to the RNA polymerase beta chain family.</text>
</comment>
<proteinExistence type="inferred from homology"/>
<dbReference type="InterPro" id="IPR014724">
    <property type="entry name" value="RNA_pol_RPB2_OB-fold"/>
</dbReference>
<evidence type="ECO:0000313" key="19">
    <source>
        <dbReference type="Proteomes" id="UP000192578"/>
    </source>
</evidence>
<feature type="domain" description="RNA polymerase Rpb2" evidence="13">
    <location>
        <begin position="399"/>
        <end position="538"/>
    </location>
</feature>
<organism evidence="18 19">
    <name type="scientific">Hypsibius exemplaris</name>
    <name type="common">Freshwater tardigrade</name>
    <dbReference type="NCBI Taxonomy" id="2072580"/>
    <lineage>
        <taxon>Eukaryota</taxon>
        <taxon>Metazoa</taxon>
        <taxon>Ecdysozoa</taxon>
        <taxon>Tardigrada</taxon>
        <taxon>Eutardigrada</taxon>
        <taxon>Parachela</taxon>
        <taxon>Hypsibioidea</taxon>
        <taxon>Hypsibiidae</taxon>
        <taxon>Hypsibius</taxon>
    </lineage>
</organism>
<evidence type="ECO:0000256" key="7">
    <source>
        <dbReference type="ARBA" id="ARBA00023163"/>
    </source>
</evidence>
<feature type="region of interest" description="Disordered" evidence="10">
    <location>
        <begin position="128"/>
        <end position="149"/>
    </location>
</feature>
<evidence type="ECO:0000259" key="17">
    <source>
        <dbReference type="Pfam" id="PF04567"/>
    </source>
</evidence>
<feature type="domain" description="RNA polymerase Rpb2" evidence="17">
    <location>
        <begin position="800"/>
        <end position="852"/>
    </location>
</feature>
<comment type="caution">
    <text evidence="18">The sequence shown here is derived from an EMBL/GenBank/DDBJ whole genome shotgun (WGS) entry which is preliminary data.</text>
</comment>
<name>A0A1W0WJM7_HYPEX</name>
<dbReference type="GO" id="GO:0003899">
    <property type="term" value="F:DNA-directed RNA polymerase activity"/>
    <property type="evidence" value="ECO:0007669"/>
    <property type="project" value="UniProtKB-EC"/>
</dbReference>
<dbReference type="InterPro" id="IPR007645">
    <property type="entry name" value="RNA_pol_Rpb2_3"/>
</dbReference>
<dbReference type="Gene3D" id="2.40.50.150">
    <property type="match status" value="1"/>
</dbReference>
<dbReference type="PANTHER" id="PTHR20856">
    <property type="entry name" value="DNA-DIRECTED RNA POLYMERASE I SUBUNIT 2"/>
    <property type="match status" value="1"/>
</dbReference>
<evidence type="ECO:0000256" key="5">
    <source>
        <dbReference type="ARBA" id="ARBA00022723"/>
    </source>
</evidence>
<dbReference type="Pfam" id="PF04565">
    <property type="entry name" value="RNA_pol_Rpb2_3"/>
    <property type="match status" value="1"/>
</dbReference>
<evidence type="ECO:0000259" key="11">
    <source>
        <dbReference type="Pfam" id="PF00562"/>
    </source>
</evidence>
<dbReference type="InterPro" id="IPR015712">
    <property type="entry name" value="DNA-dir_RNA_pol_su2"/>
</dbReference>
<gene>
    <name evidence="18" type="ORF">BV898_10468</name>
</gene>
<dbReference type="GO" id="GO:0006351">
    <property type="term" value="P:DNA-templated transcription"/>
    <property type="evidence" value="ECO:0007669"/>
    <property type="project" value="InterPro"/>
</dbReference>
<dbReference type="GO" id="GO:0000428">
    <property type="term" value="C:DNA-directed RNA polymerase complex"/>
    <property type="evidence" value="ECO:0007669"/>
    <property type="project" value="UniProtKB-KW"/>
</dbReference>
<dbReference type="EC" id="2.7.7.6" evidence="9"/>
<dbReference type="InterPro" id="IPR007641">
    <property type="entry name" value="RNA_pol_Rpb2_7"/>
</dbReference>
<dbReference type="CDD" id="cd00653">
    <property type="entry name" value="RNA_pol_B_RPB2"/>
    <property type="match status" value="1"/>
</dbReference>
<feature type="domain" description="RNA polymerase Rpb2" evidence="15">
    <location>
        <begin position="611"/>
        <end position="675"/>
    </location>
</feature>